<organism evidence="1">
    <name type="scientific">Clostridium argentinense</name>
    <dbReference type="NCBI Taxonomy" id="29341"/>
    <lineage>
        <taxon>Bacteria</taxon>
        <taxon>Bacillati</taxon>
        <taxon>Bacillota</taxon>
        <taxon>Clostridia</taxon>
        <taxon>Eubacteriales</taxon>
        <taxon>Clostridiaceae</taxon>
        <taxon>Clostridium</taxon>
    </lineage>
</organism>
<geneLocation type="plasmid" evidence="1">
    <name>pCAG</name>
</geneLocation>
<reference evidence="1" key="1">
    <citation type="journal article" date="2020" name="Anaerobe">
        <title>Analysis of a plasmid encoding botulinum neurotoxin type G gene in Clostridium argentinense.</title>
        <authorList>
            <person name="Sakaguchi Y."/>
            <person name="Uchiyama J."/>
            <person name="Take A."/>
            <person name="Gotoh K."/>
            <person name="Sakaguchi M."/>
            <person name="Suzuki T."/>
            <person name="Yamamoto Y."/>
            <person name="Hosomi K."/>
            <person name="Kohda T."/>
            <person name="Mukamoto M."/>
            <person name="Kozaki S."/>
            <person name="Hayashi S."/>
            <person name="Oguma K."/>
        </authorList>
    </citation>
    <scope>NUCLEOTIDE SEQUENCE</scope>
    <source>
        <strain evidence="1">2740</strain>
        <plasmid evidence="1">pCAG</plasmid>
    </source>
</reference>
<dbReference type="SUPFAM" id="SSF52540">
    <property type="entry name" value="P-loop containing nucleoside triphosphate hydrolases"/>
    <property type="match status" value="1"/>
</dbReference>
<dbReference type="RefSeq" id="WP_207727803.1">
    <property type="nucleotide sequence ID" value="NZ_AB853998.1"/>
</dbReference>
<dbReference type="Gene3D" id="3.40.50.300">
    <property type="entry name" value="P-loop containing nucleotide triphosphate hydrolases"/>
    <property type="match status" value="1"/>
</dbReference>
<sequence>MKSMQIAFWSPWHGRGTTSNCIATALSFSLNYNANCLLTHSQYIRSTMEQAFLSGDENEDILKFNDTGIDSLERLVKGGQLLPEDFNNYCRVLIKDRLDLLTGSKKSNKTLYSSSIGSTILNILDTAKQCYDFTFIDVNSGVFDDITKKVLKSSDIVVVTLEQNEKVLNDFFQEQYKLFENQTVIICLGKFDTKSKCSKKYINVNFNCESTIYGIPYCTDFLDAINNHQVLKFFYTNSSYPKKENIFFFDEIHALSNRIAEISNLSNNDVIKDKLKIKTGILTLFKGI</sequence>
<dbReference type="InterPro" id="IPR027417">
    <property type="entry name" value="P-loop_NTPase"/>
</dbReference>
<name>A0A7I6N6N8_9CLOT</name>
<proteinExistence type="predicted"/>
<evidence type="ECO:0000313" key="1">
    <source>
        <dbReference type="EMBL" id="BBB39366.1"/>
    </source>
</evidence>
<protein>
    <recommendedName>
        <fullName evidence="2">AAA domain-containing protein</fullName>
    </recommendedName>
</protein>
<evidence type="ECO:0008006" key="2">
    <source>
        <dbReference type="Google" id="ProtNLM"/>
    </source>
</evidence>
<accession>A0A7I6N6N8</accession>
<dbReference type="EMBL" id="AB853998">
    <property type="protein sequence ID" value="BBB39366.1"/>
    <property type="molecule type" value="Genomic_DNA"/>
</dbReference>
<dbReference type="AlphaFoldDB" id="A0A7I6N6N8"/>
<keyword evidence="1" id="KW-0614">Plasmid</keyword>